<feature type="region of interest" description="Disordered" evidence="6">
    <location>
        <begin position="595"/>
        <end position="656"/>
    </location>
</feature>
<comment type="caution">
    <text evidence="9">The sequence shown here is derived from an EMBL/GenBank/DDBJ whole genome shotgun (WGS) entry which is preliminary data.</text>
</comment>
<dbReference type="EMBL" id="MBFT01000100">
    <property type="protein sequence ID" value="PVU97752.1"/>
    <property type="molecule type" value="Genomic_DNA"/>
</dbReference>
<dbReference type="Pfam" id="PF13202">
    <property type="entry name" value="EF-hand_5"/>
    <property type="match status" value="2"/>
</dbReference>
<evidence type="ECO:0000256" key="3">
    <source>
        <dbReference type="ARBA" id="ARBA00022833"/>
    </source>
</evidence>
<dbReference type="SUPFAM" id="SSF57850">
    <property type="entry name" value="RING/U-box"/>
    <property type="match status" value="1"/>
</dbReference>
<dbReference type="SMART" id="SM00054">
    <property type="entry name" value="EFh"/>
    <property type="match status" value="2"/>
</dbReference>
<dbReference type="InterPro" id="IPR002048">
    <property type="entry name" value="EF_hand_dom"/>
</dbReference>
<evidence type="ECO:0000256" key="2">
    <source>
        <dbReference type="ARBA" id="ARBA00022771"/>
    </source>
</evidence>
<evidence type="ECO:0000313" key="10">
    <source>
        <dbReference type="Proteomes" id="UP000245699"/>
    </source>
</evidence>
<feature type="region of interest" description="Disordered" evidence="6">
    <location>
        <begin position="161"/>
        <end position="181"/>
    </location>
</feature>
<proteinExistence type="predicted"/>
<dbReference type="GO" id="GO:0005509">
    <property type="term" value="F:calcium ion binding"/>
    <property type="evidence" value="ECO:0007669"/>
    <property type="project" value="InterPro"/>
</dbReference>
<dbReference type="PROSITE" id="PS50222">
    <property type="entry name" value="EF_HAND_2"/>
    <property type="match status" value="2"/>
</dbReference>
<dbReference type="SMART" id="SM00291">
    <property type="entry name" value="ZnF_ZZ"/>
    <property type="match status" value="1"/>
</dbReference>
<dbReference type="InterPro" id="IPR000433">
    <property type="entry name" value="Znf_ZZ"/>
</dbReference>
<reference evidence="9 10" key="1">
    <citation type="journal article" date="2018" name="MBio">
        <title>Comparative Genomics Reveals the Core Gene Toolbox for the Fungus-Insect Symbiosis.</title>
        <authorList>
            <person name="Wang Y."/>
            <person name="Stata M."/>
            <person name="Wang W."/>
            <person name="Stajich J.E."/>
            <person name="White M.M."/>
            <person name="Moncalvo J.M."/>
        </authorList>
    </citation>
    <scope>NUCLEOTIDE SEQUENCE [LARGE SCALE GENOMIC DNA]</scope>
    <source>
        <strain evidence="9 10">AUS-77-4</strain>
    </source>
</reference>
<dbReference type="PANTHER" id="PTHR20930:SF0">
    <property type="entry name" value="PROTEIN ILRUN"/>
    <property type="match status" value="1"/>
</dbReference>
<dbReference type="PROSITE" id="PS51257">
    <property type="entry name" value="PROKAR_LIPOPROTEIN"/>
    <property type="match status" value="1"/>
</dbReference>
<dbReference type="PROSITE" id="PS50135">
    <property type="entry name" value="ZF_ZZ_2"/>
    <property type="match status" value="1"/>
</dbReference>
<feature type="compositionally biased region" description="Acidic residues" evidence="6">
    <location>
        <begin position="607"/>
        <end position="622"/>
    </location>
</feature>
<dbReference type="InterPro" id="IPR043145">
    <property type="entry name" value="Znf_ZZ_sf"/>
</dbReference>
<dbReference type="InterPro" id="IPR011992">
    <property type="entry name" value="EF-hand-dom_pair"/>
</dbReference>
<dbReference type="Gene3D" id="1.10.238.10">
    <property type="entry name" value="EF-hand"/>
    <property type="match status" value="1"/>
</dbReference>
<evidence type="ECO:0000313" key="9">
    <source>
        <dbReference type="EMBL" id="PVU97752.1"/>
    </source>
</evidence>
<dbReference type="CDD" id="cd02340">
    <property type="entry name" value="ZZ_NBR1_like"/>
    <property type="match status" value="1"/>
</dbReference>
<feature type="compositionally biased region" description="Polar residues" evidence="6">
    <location>
        <begin position="99"/>
        <end position="115"/>
    </location>
</feature>
<keyword evidence="2 5" id="KW-0863">Zinc-finger</keyword>
<dbReference type="STRING" id="61424.A0A2T9YZH7"/>
<dbReference type="Gene3D" id="3.30.60.90">
    <property type="match status" value="1"/>
</dbReference>
<evidence type="ECO:0000256" key="4">
    <source>
        <dbReference type="ARBA" id="ARBA00022837"/>
    </source>
</evidence>
<dbReference type="SUPFAM" id="SSF47473">
    <property type="entry name" value="EF-hand"/>
    <property type="match status" value="1"/>
</dbReference>
<evidence type="ECO:0000256" key="1">
    <source>
        <dbReference type="ARBA" id="ARBA00022723"/>
    </source>
</evidence>
<keyword evidence="3" id="KW-0862">Zinc</keyword>
<dbReference type="AlphaFoldDB" id="A0A2T9YZH7"/>
<evidence type="ECO:0000259" key="7">
    <source>
        <dbReference type="PROSITE" id="PS50135"/>
    </source>
</evidence>
<dbReference type="PROSITE" id="PS01357">
    <property type="entry name" value="ZF_ZZ_1"/>
    <property type="match status" value="1"/>
</dbReference>
<keyword evidence="4" id="KW-0106">Calcium</keyword>
<organism evidence="9 10">
    <name type="scientific">Furculomyces boomerangus</name>
    <dbReference type="NCBI Taxonomy" id="61424"/>
    <lineage>
        <taxon>Eukaryota</taxon>
        <taxon>Fungi</taxon>
        <taxon>Fungi incertae sedis</taxon>
        <taxon>Zoopagomycota</taxon>
        <taxon>Kickxellomycotina</taxon>
        <taxon>Harpellomycetes</taxon>
        <taxon>Harpellales</taxon>
        <taxon>Harpellaceae</taxon>
        <taxon>Furculomyces</taxon>
    </lineage>
</organism>
<dbReference type="GO" id="GO:0008270">
    <property type="term" value="F:zinc ion binding"/>
    <property type="evidence" value="ECO:0007669"/>
    <property type="project" value="UniProtKB-KW"/>
</dbReference>
<feature type="region of interest" description="Disordered" evidence="6">
    <location>
        <begin position="37"/>
        <end position="60"/>
    </location>
</feature>
<keyword evidence="1" id="KW-0479">Metal-binding</keyword>
<feature type="domain" description="EF-hand" evidence="8">
    <location>
        <begin position="425"/>
        <end position="460"/>
    </location>
</feature>
<evidence type="ECO:0000256" key="6">
    <source>
        <dbReference type="SAM" id="MobiDB-lite"/>
    </source>
</evidence>
<feature type="compositionally biased region" description="Polar residues" evidence="6">
    <location>
        <begin position="44"/>
        <end position="56"/>
    </location>
</feature>
<feature type="region of interest" description="Disordered" evidence="6">
    <location>
        <begin position="76"/>
        <end position="120"/>
    </location>
</feature>
<evidence type="ECO:0000259" key="8">
    <source>
        <dbReference type="PROSITE" id="PS50222"/>
    </source>
</evidence>
<keyword evidence="10" id="KW-1185">Reference proteome</keyword>
<protein>
    <submittedName>
        <fullName evidence="9">Uncharacterized protein</fullName>
    </submittedName>
</protein>
<dbReference type="InterPro" id="IPR018247">
    <property type="entry name" value="EF_Hand_1_Ca_BS"/>
</dbReference>
<dbReference type="PANTHER" id="PTHR20930">
    <property type="entry name" value="OVARIAN CARCINOMA ANTIGEN CA125-RELATED"/>
    <property type="match status" value="1"/>
</dbReference>
<feature type="compositionally biased region" description="Low complexity" evidence="6">
    <location>
        <begin position="161"/>
        <end position="179"/>
    </location>
</feature>
<dbReference type="FunFam" id="3.30.60.90:FF:000016">
    <property type="entry name" value="Refractory to sigma P"/>
    <property type="match status" value="1"/>
</dbReference>
<dbReference type="Pfam" id="PF00569">
    <property type="entry name" value="ZZ"/>
    <property type="match status" value="1"/>
</dbReference>
<dbReference type="OrthoDB" id="2122982at2759"/>
<dbReference type="CDD" id="cd00051">
    <property type="entry name" value="EFh"/>
    <property type="match status" value="1"/>
</dbReference>
<name>A0A2T9YZH7_9FUNG</name>
<evidence type="ECO:0000256" key="5">
    <source>
        <dbReference type="PROSITE-ProRule" id="PRU00228"/>
    </source>
</evidence>
<accession>A0A2T9YZH7</accession>
<gene>
    <name evidence="9" type="ORF">BB559_001923</name>
</gene>
<sequence>MVERSKITIQLALIALGAVVGFASCFTILKLFGNEKPKSDNKNSRFQNETAENETPNRLRRSRTIRRDSRRLGAYFRDGDIHLQEQTNDNTEADEIPIQNESTPNPELSGDTESSPNRERSTVLELLERLPTTNESTNEDGETIERNAELELLSAMANLARNNNNNNTTESNDANNETSGNASLTESQAVMEALEGFMESLRESIRNEQEPVIHPDIENSNNNINDDVLNGSESLSNLLSAGAINRNSSISAVRNRRNRGKKSKKNSEAEAAIVDLLYLLADYKKKHKSIIHRGVTCDECNMYPVVGVRYKCTQCPDFDICENCEAKNSHREHVMLKIKIPVPSIMNDHAPILDSFYPGNMLTAVLSNEEISDCFLKALKSKPKFTAAEIHALYDEYCALADYEDEIHGINRNNFQKCIGVYGTKQTLLADMLFKFYDKNNDGLITFDEMIVGMGILLRGSRIEKANSIFRVYDLDSDGMISWTGMCMILTDILSFSRQSVQEMMSFMNDNILISPSDILPDQPISSAFTGTIPADSESILDKEVANLRREVLLLRQTAAARSQAMEFGFQDEHLSENPDLVLNTHNISEDADLNEESLKSSIEDTQSSDDLDTLEPSEIDDSSTSQQAGSSTSRDSADITTNSASESEGERKYTNKETQIYPFSVYTESEGEIPLESYFPNTKTMLNFGNTDIPKLFPSKEYDALNDPTDTDDWPVMDLLVIDAVKKIVDDLFSKVPNRKNSEGLSLSEFIELVKKDPRPVEWFEVLGPVF</sequence>
<dbReference type="Proteomes" id="UP000245699">
    <property type="component" value="Unassembled WGS sequence"/>
</dbReference>
<feature type="domain" description="EF-hand" evidence="8">
    <location>
        <begin position="461"/>
        <end position="496"/>
    </location>
</feature>
<dbReference type="PROSITE" id="PS00018">
    <property type="entry name" value="EF_HAND_1"/>
    <property type="match status" value="1"/>
</dbReference>
<feature type="compositionally biased region" description="Low complexity" evidence="6">
    <location>
        <begin position="623"/>
        <end position="634"/>
    </location>
</feature>
<feature type="domain" description="ZZ-type" evidence="7">
    <location>
        <begin position="292"/>
        <end position="343"/>
    </location>
</feature>